<evidence type="ECO:0000313" key="2">
    <source>
        <dbReference type="Proteomes" id="UP000325440"/>
    </source>
</evidence>
<gene>
    <name evidence="1" type="ORF">CINCED_3A012359</name>
</gene>
<dbReference type="Proteomes" id="UP000325440">
    <property type="component" value="Unassembled WGS sequence"/>
</dbReference>
<dbReference type="Pfam" id="PF15244">
    <property type="entry name" value="HSD3"/>
    <property type="match status" value="1"/>
</dbReference>
<dbReference type="AlphaFoldDB" id="A0A5E4MB85"/>
<dbReference type="PANTHER" id="PTHR14917:SF4">
    <property type="entry name" value="SPERMATOGENESIS-ASSOCIATED 7"/>
    <property type="match status" value="1"/>
</dbReference>
<dbReference type="InterPro" id="IPR029357">
    <property type="entry name" value="SPATA7"/>
</dbReference>
<dbReference type="OrthoDB" id="6263678at2759"/>
<accession>A0A5E4MB85</accession>
<sequence>MSAVKIKIPEDNITTFLTMRSHFKKIYEVRPRVNCWSEACPSKRLLKNTTNIRDYQVLPHYCNSTISSTAKCLKKQNYDEKNKSICTKLSKKKHINRKLSYESAYNDDVFEFRLIKNNRQTYSVADHENESKTKVQPTRLLHSENPKETANKNEKFFQSTPDESYDRFLEEITNEIVKLDLCTDKALKSVFRKHIKHNIGKLDEKKMMEEVVKVQILLDLSSDNEDLRFT</sequence>
<dbReference type="PANTHER" id="PTHR14917">
    <property type="entry name" value="SPERMATOGENESIS-ASSOCIATED PROTEIN 7"/>
    <property type="match status" value="1"/>
</dbReference>
<proteinExistence type="predicted"/>
<name>A0A5E4MB85_9HEMI</name>
<protein>
    <submittedName>
        <fullName evidence="1">Spermatogenesis-associated protein 7</fullName>
    </submittedName>
</protein>
<organism evidence="1 2">
    <name type="scientific">Cinara cedri</name>
    <dbReference type="NCBI Taxonomy" id="506608"/>
    <lineage>
        <taxon>Eukaryota</taxon>
        <taxon>Metazoa</taxon>
        <taxon>Ecdysozoa</taxon>
        <taxon>Arthropoda</taxon>
        <taxon>Hexapoda</taxon>
        <taxon>Insecta</taxon>
        <taxon>Pterygota</taxon>
        <taxon>Neoptera</taxon>
        <taxon>Paraneoptera</taxon>
        <taxon>Hemiptera</taxon>
        <taxon>Sternorrhyncha</taxon>
        <taxon>Aphidomorpha</taxon>
        <taxon>Aphidoidea</taxon>
        <taxon>Aphididae</taxon>
        <taxon>Lachninae</taxon>
        <taxon>Cinara</taxon>
    </lineage>
</organism>
<reference evidence="1 2" key="1">
    <citation type="submission" date="2019-08" db="EMBL/GenBank/DDBJ databases">
        <authorList>
            <person name="Alioto T."/>
            <person name="Alioto T."/>
            <person name="Gomez Garrido J."/>
        </authorList>
    </citation>
    <scope>NUCLEOTIDE SEQUENCE [LARGE SCALE GENOMIC DNA]</scope>
</reference>
<dbReference type="GO" id="GO:0005930">
    <property type="term" value="C:axoneme"/>
    <property type="evidence" value="ECO:0007669"/>
    <property type="project" value="TreeGrafter"/>
</dbReference>
<keyword evidence="2" id="KW-1185">Reference proteome</keyword>
<dbReference type="GO" id="GO:0000226">
    <property type="term" value="P:microtubule cytoskeleton organization"/>
    <property type="evidence" value="ECO:0007669"/>
    <property type="project" value="TreeGrafter"/>
</dbReference>
<dbReference type="EMBL" id="CABPRJ010000494">
    <property type="protein sequence ID" value="VVC29511.1"/>
    <property type="molecule type" value="Genomic_DNA"/>
</dbReference>
<evidence type="ECO:0000313" key="1">
    <source>
        <dbReference type="EMBL" id="VVC29511.1"/>
    </source>
</evidence>
<dbReference type="GO" id="GO:0036064">
    <property type="term" value="C:ciliary basal body"/>
    <property type="evidence" value="ECO:0007669"/>
    <property type="project" value="TreeGrafter"/>
</dbReference>